<dbReference type="GO" id="GO:0012505">
    <property type="term" value="C:endomembrane system"/>
    <property type="evidence" value="ECO:0007669"/>
    <property type="project" value="TreeGrafter"/>
</dbReference>
<keyword evidence="3" id="KW-0325">Glycoprotein</keyword>
<evidence type="ECO:0000313" key="7">
    <source>
        <dbReference type="Proteomes" id="UP000256269"/>
    </source>
</evidence>
<evidence type="ECO:0000313" key="6">
    <source>
        <dbReference type="EMBL" id="REH38221.1"/>
    </source>
</evidence>
<dbReference type="SUPFAM" id="SSF63829">
    <property type="entry name" value="Calcium-dependent phosphotriesterase"/>
    <property type="match status" value="1"/>
</dbReference>
<evidence type="ECO:0000259" key="5">
    <source>
        <dbReference type="Pfam" id="PF03088"/>
    </source>
</evidence>
<feature type="domain" description="Strictosidine synthase conserved region" evidence="5">
    <location>
        <begin position="135"/>
        <end position="216"/>
    </location>
</feature>
<evidence type="ECO:0000256" key="3">
    <source>
        <dbReference type="ARBA" id="ARBA00023180"/>
    </source>
</evidence>
<evidence type="ECO:0000256" key="2">
    <source>
        <dbReference type="ARBA" id="ARBA00022553"/>
    </source>
</evidence>
<name>A0A3E0H540_9PSEU</name>
<dbReference type="Gene3D" id="2.120.10.30">
    <property type="entry name" value="TolB, C-terminal domain"/>
    <property type="match status" value="1"/>
</dbReference>
<dbReference type="RefSeq" id="WP_342775687.1">
    <property type="nucleotide sequence ID" value="NZ_CP144375.1"/>
</dbReference>
<proteinExistence type="inferred from homology"/>
<dbReference type="Proteomes" id="UP000256269">
    <property type="component" value="Unassembled WGS sequence"/>
</dbReference>
<comment type="similarity">
    <text evidence="1">Belongs to the strictosidine synthase family.</text>
</comment>
<sequence length="336" mass="35823">MARPSIQPVIWQPPAAPERARRADSSPPMPVPQVLAVNGTGPEDVVVDEQGRVVTGVEDGRILRLSADGREIVQVADTGGRPLGVELLGDGRLLVCDAVRGLLAVDPDGGSVEALVPGREQAAGRPLHLCNNAAVARDGTVFFTDSTQRFDLEHYVADLLEHGGTGRLLRRDVSGEVTELLDGLQFANGVALSADESYVAVAETGAYRLRRVWLTGPDAGQSEVLTDNLPGIPDNLSTGEDGLIWVALASPRNPVLDWTAARHPLLRKATWALPPAVLTKLEVHTTWVVAVNDAGEIVRDLQTSAPGYHMVTGVRQHDGKLYLGSLRARGVAVIDL</sequence>
<keyword evidence="7" id="KW-1185">Reference proteome</keyword>
<protein>
    <submittedName>
        <fullName evidence="6">Sugar lactone lactonase YvrE</fullName>
    </submittedName>
</protein>
<evidence type="ECO:0000256" key="4">
    <source>
        <dbReference type="SAM" id="MobiDB-lite"/>
    </source>
</evidence>
<dbReference type="EMBL" id="QUNO01000014">
    <property type="protein sequence ID" value="REH38221.1"/>
    <property type="molecule type" value="Genomic_DNA"/>
</dbReference>
<reference evidence="6 7" key="1">
    <citation type="submission" date="2018-08" db="EMBL/GenBank/DDBJ databases">
        <title>Genomic Encyclopedia of Archaeal and Bacterial Type Strains, Phase II (KMG-II): from individual species to whole genera.</title>
        <authorList>
            <person name="Goeker M."/>
        </authorList>
    </citation>
    <scope>NUCLEOTIDE SEQUENCE [LARGE SCALE GENOMIC DNA]</scope>
    <source>
        <strain evidence="6 7">DSM 45791</strain>
    </source>
</reference>
<dbReference type="Pfam" id="PF03088">
    <property type="entry name" value="Str_synth"/>
    <property type="match status" value="1"/>
</dbReference>
<feature type="region of interest" description="Disordered" evidence="4">
    <location>
        <begin position="1"/>
        <end position="30"/>
    </location>
</feature>
<dbReference type="InterPro" id="IPR018119">
    <property type="entry name" value="Strictosidine_synth_cons-reg"/>
</dbReference>
<accession>A0A3E0H540</accession>
<dbReference type="GO" id="GO:0016787">
    <property type="term" value="F:hydrolase activity"/>
    <property type="evidence" value="ECO:0007669"/>
    <property type="project" value="TreeGrafter"/>
</dbReference>
<dbReference type="PANTHER" id="PTHR10426">
    <property type="entry name" value="STRICTOSIDINE SYNTHASE-RELATED"/>
    <property type="match status" value="1"/>
</dbReference>
<comment type="caution">
    <text evidence="6">The sequence shown here is derived from an EMBL/GenBank/DDBJ whole genome shotgun (WGS) entry which is preliminary data.</text>
</comment>
<keyword evidence="2" id="KW-0597">Phosphoprotein</keyword>
<dbReference type="PANTHER" id="PTHR10426:SF88">
    <property type="entry name" value="ADIPOCYTE PLASMA MEMBRANE-ASSOCIATED PROTEIN HEMOMUCIN-RELATED"/>
    <property type="match status" value="1"/>
</dbReference>
<evidence type="ECO:0000256" key="1">
    <source>
        <dbReference type="ARBA" id="ARBA00009191"/>
    </source>
</evidence>
<dbReference type="InterPro" id="IPR011042">
    <property type="entry name" value="6-blade_b-propeller_TolB-like"/>
</dbReference>
<gene>
    <name evidence="6" type="ORF">BCF44_114246</name>
</gene>
<dbReference type="AlphaFoldDB" id="A0A3E0H540"/>
<organism evidence="6 7">
    <name type="scientific">Kutzneria buriramensis</name>
    <dbReference type="NCBI Taxonomy" id="1045776"/>
    <lineage>
        <taxon>Bacteria</taxon>
        <taxon>Bacillati</taxon>
        <taxon>Actinomycetota</taxon>
        <taxon>Actinomycetes</taxon>
        <taxon>Pseudonocardiales</taxon>
        <taxon>Pseudonocardiaceae</taxon>
        <taxon>Kutzneria</taxon>
    </lineage>
</organism>
<dbReference type="Pfam" id="PF20067">
    <property type="entry name" value="SSL_N"/>
    <property type="match status" value="1"/>
</dbReference>